<gene>
    <name evidence="8" type="ORF">LLUT_LOCUS1083</name>
</gene>
<evidence type="ECO:0000256" key="5">
    <source>
        <dbReference type="ARBA" id="ARBA00022989"/>
    </source>
</evidence>
<dbReference type="GO" id="GO:0005783">
    <property type="term" value="C:endoplasmic reticulum"/>
    <property type="evidence" value="ECO:0007669"/>
    <property type="project" value="UniProtKB-ARBA"/>
</dbReference>
<evidence type="ECO:0000256" key="4">
    <source>
        <dbReference type="ARBA" id="ARBA00022692"/>
    </source>
</evidence>
<evidence type="ECO:0000256" key="1">
    <source>
        <dbReference type="ARBA" id="ARBA00002501"/>
    </source>
</evidence>
<organism evidence="8 9">
    <name type="scientific">Lupinus luteus</name>
    <name type="common">European yellow lupine</name>
    <dbReference type="NCBI Taxonomy" id="3873"/>
    <lineage>
        <taxon>Eukaryota</taxon>
        <taxon>Viridiplantae</taxon>
        <taxon>Streptophyta</taxon>
        <taxon>Embryophyta</taxon>
        <taxon>Tracheophyta</taxon>
        <taxon>Spermatophyta</taxon>
        <taxon>Magnoliopsida</taxon>
        <taxon>eudicotyledons</taxon>
        <taxon>Gunneridae</taxon>
        <taxon>Pentapetalae</taxon>
        <taxon>rosids</taxon>
        <taxon>fabids</taxon>
        <taxon>Fabales</taxon>
        <taxon>Fabaceae</taxon>
        <taxon>Papilionoideae</taxon>
        <taxon>50 kb inversion clade</taxon>
        <taxon>genistoids sensu lato</taxon>
        <taxon>core genistoids</taxon>
        <taxon>Genisteae</taxon>
        <taxon>Lupinus</taxon>
    </lineage>
</organism>
<evidence type="ECO:0000256" key="7">
    <source>
        <dbReference type="RuleBase" id="RU363107"/>
    </source>
</evidence>
<dbReference type="GO" id="GO:0005794">
    <property type="term" value="C:Golgi apparatus"/>
    <property type="evidence" value="ECO:0007669"/>
    <property type="project" value="TreeGrafter"/>
</dbReference>
<comment type="function">
    <text evidence="1 7">May be involved in both secretory and endocytic intracellular trafficking in the endosomal/prevacuolar compartments.</text>
</comment>
<dbReference type="Pfam" id="PF03208">
    <property type="entry name" value="PRA1"/>
    <property type="match status" value="1"/>
</dbReference>
<comment type="subcellular location">
    <subcellularLocation>
        <location evidence="2">Endomembrane system</location>
        <topology evidence="2">Multi-pass membrane protein</topology>
    </subcellularLocation>
    <subcellularLocation>
        <location evidence="7">Membrane</location>
        <topology evidence="7">Multi-pass membrane protein</topology>
    </subcellularLocation>
</comment>
<keyword evidence="7" id="KW-0813">Transport</keyword>
<dbReference type="EMBL" id="CAXHTB010000001">
    <property type="protein sequence ID" value="CAL0300023.1"/>
    <property type="molecule type" value="Genomic_DNA"/>
</dbReference>
<keyword evidence="4 7" id="KW-0812">Transmembrane</keyword>
<accession>A0AAV1VT85</accession>
<keyword evidence="5 7" id="KW-1133">Transmembrane helix</keyword>
<feature type="transmembrane region" description="Helical" evidence="7">
    <location>
        <begin position="78"/>
        <end position="111"/>
    </location>
</feature>
<comment type="similarity">
    <text evidence="3 7">Belongs to the PRA1 family.</text>
</comment>
<dbReference type="InterPro" id="IPR004895">
    <property type="entry name" value="Prenylated_rab_accept_PRA1"/>
</dbReference>
<evidence type="ECO:0000313" key="9">
    <source>
        <dbReference type="Proteomes" id="UP001497480"/>
    </source>
</evidence>
<proteinExistence type="inferred from homology"/>
<protein>
    <recommendedName>
        <fullName evidence="7">PRA1 family protein</fullName>
    </recommendedName>
</protein>
<keyword evidence="6 7" id="KW-0472">Membrane</keyword>
<evidence type="ECO:0000256" key="3">
    <source>
        <dbReference type="ARBA" id="ARBA00006483"/>
    </source>
</evidence>
<dbReference type="Proteomes" id="UP001497480">
    <property type="component" value="Unassembled WGS sequence"/>
</dbReference>
<sequence>MSTKTTTYGTIPTTTTAYGTIPTATAAVTSSQPYNPAQTLIATPRPWRELLDLSAFSPPISYPSAISRVKLNVSYFRFNYAIVTLLILFLSLLWHPLSMIVFLIVFVAWFFLYFSRDGPVVLFNKTLDDRIVLFGLGIVTVIALVATHVGVNVLVALIVVVVVVGLHAAFRVTGDLFLDEENAEEGGLLSVVGSDQNPRTSYHRI</sequence>
<dbReference type="PANTHER" id="PTHR19317:SF16">
    <property type="entry name" value="PRA1 FAMILY PROTEIN E"/>
    <property type="match status" value="1"/>
</dbReference>
<dbReference type="PANTHER" id="PTHR19317">
    <property type="entry name" value="PRENYLATED RAB ACCEPTOR 1-RELATED"/>
    <property type="match status" value="1"/>
</dbReference>
<name>A0AAV1VT85_LUPLU</name>
<evidence type="ECO:0000256" key="6">
    <source>
        <dbReference type="ARBA" id="ARBA00023136"/>
    </source>
</evidence>
<reference evidence="8 9" key="1">
    <citation type="submission" date="2024-03" db="EMBL/GenBank/DDBJ databases">
        <authorList>
            <person name="Martinez-Hernandez J."/>
        </authorList>
    </citation>
    <scope>NUCLEOTIDE SEQUENCE [LARGE SCALE GENOMIC DNA]</scope>
</reference>
<comment type="caution">
    <text evidence="8">The sequence shown here is derived from an EMBL/GenBank/DDBJ whole genome shotgun (WGS) entry which is preliminary data.</text>
</comment>
<dbReference type="GO" id="GO:0016020">
    <property type="term" value="C:membrane"/>
    <property type="evidence" value="ECO:0007669"/>
    <property type="project" value="UniProtKB-SubCell"/>
</dbReference>
<dbReference type="GO" id="GO:0016192">
    <property type="term" value="P:vesicle-mediated transport"/>
    <property type="evidence" value="ECO:0007669"/>
    <property type="project" value="TreeGrafter"/>
</dbReference>
<keyword evidence="9" id="KW-1185">Reference proteome</keyword>
<feature type="transmembrane region" description="Helical" evidence="7">
    <location>
        <begin position="131"/>
        <end position="164"/>
    </location>
</feature>
<dbReference type="AlphaFoldDB" id="A0AAV1VT85"/>
<evidence type="ECO:0000256" key="2">
    <source>
        <dbReference type="ARBA" id="ARBA00004127"/>
    </source>
</evidence>
<evidence type="ECO:0000313" key="8">
    <source>
        <dbReference type="EMBL" id="CAL0300023.1"/>
    </source>
</evidence>